<evidence type="ECO:0000256" key="5">
    <source>
        <dbReference type="ARBA" id="ARBA00022792"/>
    </source>
</evidence>
<name>A0A507DGH7_9FUNG</name>
<accession>A0A507DGH7</accession>
<evidence type="ECO:0000313" key="11">
    <source>
        <dbReference type="Proteomes" id="UP000317494"/>
    </source>
</evidence>
<keyword evidence="5" id="KW-0999">Mitochondrion inner membrane</keyword>
<keyword evidence="11" id="KW-1185">Reference proteome</keyword>
<dbReference type="GO" id="GO:0045271">
    <property type="term" value="C:respiratory chain complex I"/>
    <property type="evidence" value="ECO:0007669"/>
    <property type="project" value="UniProtKB-ARBA"/>
</dbReference>
<dbReference type="Proteomes" id="UP000317494">
    <property type="component" value="Unassembled WGS sequence"/>
</dbReference>
<comment type="similarity">
    <text evidence="2">Belongs to the complex I NDUFB10 subunit family.</text>
</comment>
<comment type="caution">
    <text evidence="10">The sequence shown here is derived from an EMBL/GenBank/DDBJ whole genome shotgun (WGS) entry which is preliminary data.</text>
</comment>
<comment type="subcellular location">
    <subcellularLocation>
        <location evidence="1">Mitochondrion inner membrane</location>
        <topology evidence="1">Peripheral membrane protein</topology>
        <orientation evidence="1">Matrix side</orientation>
    </subcellularLocation>
</comment>
<organism evidence="10 11">
    <name type="scientific">Synchytrium endobioticum</name>
    <dbReference type="NCBI Taxonomy" id="286115"/>
    <lineage>
        <taxon>Eukaryota</taxon>
        <taxon>Fungi</taxon>
        <taxon>Fungi incertae sedis</taxon>
        <taxon>Chytridiomycota</taxon>
        <taxon>Chytridiomycota incertae sedis</taxon>
        <taxon>Chytridiomycetes</taxon>
        <taxon>Synchytriales</taxon>
        <taxon>Synchytriaceae</taxon>
        <taxon>Synchytrium</taxon>
    </lineage>
</organism>
<evidence type="ECO:0000313" key="12">
    <source>
        <dbReference type="Proteomes" id="UP000320475"/>
    </source>
</evidence>
<dbReference type="Proteomes" id="UP000320475">
    <property type="component" value="Unassembled WGS sequence"/>
</dbReference>
<dbReference type="VEuPathDB" id="FungiDB:SeMB42_g02140"/>
<evidence type="ECO:0000256" key="7">
    <source>
        <dbReference type="ARBA" id="ARBA00023128"/>
    </source>
</evidence>
<reference evidence="11 12" key="1">
    <citation type="journal article" date="2019" name="Sci. Rep.">
        <title>Comparative genomics of chytrid fungi reveal insights into the obligate biotrophic and pathogenic lifestyle of Synchytrium endobioticum.</title>
        <authorList>
            <person name="van de Vossenberg B.T.L.H."/>
            <person name="Warris S."/>
            <person name="Nguyen H.D.T."/>
            <person name="van Gent-Pelzer M.P.E."/>
            <person name="Joly D.L."/>
            <person name="van de Geest H.C."/>
            <person name="Bonants P.J.M."/>
            <person name="Smith D.S."/>
            <person name="Levesque C.A."/>
            <person name="van der Lee T.A.J."/>
        </authorList>
    </citation>
    <scope>NUCLEOTIDE SEQUENCE [LARGE SCALE GENOMIC DNA]</scope>
    <source>
        <strain evidence="9 12">LEV6574</strain>
        <strain evidence="10 11">MB42</strain>
    </source>
</reference>
<dbReference type="PANTHER" id="PTHR13094">
    <property type="entry name" value="NADH-UBIQUINONE OXIDOREDUCTASE PDSW SUBUNIT"/>
    <property type="match status" value="1"/>
</dbReference>
<keyword evidence="3" id="KW-0813">Transport</keyword>
<dbReference type="STRING" id="286115.A0A507DGH7"/>
<proteinExistence type="inferred from homology"/>
<keyword evidence="6" id="KW-0249">Electron transport</keyword>
<dbReference type="OrthoDB" id="10252718at2759"/>
<evidence type="ECO:0000256" key="6">
    <source>
        <dbReference type="ARBA" id="ARBA00022982"/>
    </source>
</evidence>
<dbReference type="EMBL" id="QEAM01000371">
    <property type="protein sequence ID" value="TPX40673.1"/>
    <property type="molecule type" value="Genomic_DNA"/>
</dbReference>
<gene>
    <name evidence="9" type="ORF">SeLEV6574_g06488</name>
    <name evidence="10" type="ORF">SeMB42_g02140</name>
</gene>
<evidence type="ECO:0008006" key="13">
    <source>
        <dbReference type="Google" id="ProtNLM"/>
    </source>
</evidence>
<sequence length="104" mass="12355">MTTFKVSDFPVVDPDLDVYDRAAVLKAKEDFFREQMVRTEEIIVLRDKMRWCYRREEVNHLQNCRHLAQQYLNLLRASKDGWVVPFHYPEQKGARDADEGSGQH</sequence>
<evidence type="ECO:0000256" key="3">
    <source>
        <dbReference type="ARBA" id="ARBA00022448"/>
    </source>
</evidence>
<evidence type="ECO:0000313" key="10">
    <source>
        <dbReference type="EMBL" id="TPX50713.1"/>
    </source>
</evidence>
<dbReference type="InterPro" id="IPR019377">
    <property type="entry name" value="NADH_UbQ_OxRdtase_su10"/>
</dbReference>
<evidence type="ECO:0000256" key="8">
    <source>
        <dbReference type="ARBA" id="ARBA00023136"/>
    </source>
</evidence>
<dbReference type="PANTHER" id="PTHR13094:SF1">
    <property type="entry name" value="NADH DEHYDROGENASE [UBIQUINONE] 1 BETA SUBCOMPLEX SUBUNIT 10"/>
    <property type="match status" value="1"/>
</dbReference>
<evidence type="ECO:0000313" key="9">
    <source>
        <dbReference type="EMBL" id="TPX40673.1"/>
    </source>
</evidence>
<dbReference type="GO" id="GO:0005743">
    <property type="term" value="C:mitochondrial inner membrane"/>
    <property type="evidence" value="ECO:0007669"/>
    <property type="project" value="UniProtKB-SubCell"/>
</dbReference>
<evidence type="ECO:0000256" key="1">
    <source>
        <dbReference type="ARBA" id="ARBA00004443"/>
    </source>
</evidence>
<keyword evidence="8" id="KW-0472">Membrane</keyword>
<dbReference type="Pfam" id="PF10249">
    <property type="entry name" value="NDUFB10"/>
    <property type="match status" value="1"/>
</dbReference>
<dbReference type="InterPro" id="IPR039993">
    <property type="entry name" value="NDUFB10"/>
</dbReference>
<dbReference type="AlphaFoldDB" id="A0A507DGH7"/>
<keyword evidence="7" id="KW-0496">Mitochondrion</keyword>
<evidence type="ECO:0000256" key="2">
    <source>
        <dbReference type="ARBA" id="ARBA00008317"/>
    </source>
</evidence>
<protein>
    <recommendedName>
        <fullName evidence="13">NADH dehydrogenase [ubiquinone] 1 beta subcomplex subunit 10</fullName>
    </recommendedName>
</protein>
<evidence type="ECO:0000256" key="4">
    <source>
        <dbReference type="ARBA" id="ARBA00022660"/>
    </source>
</evidence>
<keyword evidence="4" id="KW-0679">Respiratory chain</keyword>
<dbReference type="EMBL" id="QEAN01000063">
    <property type="protein sequence ID" value="TPX50713.1"/>
    <property type="molecule type" value="Genomic_DNA"/>
</dbReference>